<organism evidence="1 2">
    <name type="scientific">Intoshia linei</name>
    <dbReference type="NCBI Taxonomy" id="1819745"/>
    <lineage>
        <taxon>Eukaryota</taxon>
        <taxon>Metazoa</taxon>
        <taxon>Spiralia</taxon>
        <taxon>Lophotrochozoa</taxon>
        <taxon>Mesozoa</taxon>
        <taxon>Orthonectida</taxon>
        <taxon>Rhopaluridae</taxon>
        <taxon>Intoshia</taxon>
    </lineage>
</organism>
<keyword evidence="2" id="KW-1185">Reference proteome</keyword>
<dbReference type="Proteomes" id="UP000078046">
    <property type="component" value="Unassembled WGS sequence"/>
</dbReference>
<name>A0A177AYF1_9BILA</name>
<accession>A0A177AYF1</accession>
<comment type="caution">
    <text evidence="1">The sequence shown here is derived from an EMBL/GenBank/DDBJ whole genome shotgun (WGS) entry which is preliminary data.</text>
</comment>
<dbReference type="EMBL" id="LWCA01000755">
    <property type="protein sequence ID" value="OAF67057.1"/>
    <property type="molecule type" value="Genomic_DNA"/>
</dbReference>
<evidence type="ECO:0000313" key="1">
    <source>
        <dbReference type="EMBL" id="OAF67057.1"/>
    </source>
</evidence>
<protein>
    <submittedName>
        <fullName evidence="1">Uncharacterized protein</fullName>
    </submittedName>
</protein>
<sequence>MERIPNNYIANSRILELFEAFMCALAVMCPEDQIQFIIDKMTTVEIDQYAIYSWDMFIDPRFKPCKRIASNLNLNAELTGSMYKKITKAYEHYNKSKLVQYFHALTRYHLKNKLKIALLSDFNYIADSFYNHKMLKNHFCKWSKLERGEKVEDESNQFNDTGEARDDISMLPKNSPTGYLLLLVWANRTCENPLLPPI</sequence>
<dbReference type="OrthoDB" id="6150766at2759"/>
<proteinExistence type="predicted"/>
<gene>
    <name evidence="1" type="ORF">A3Q56_05189</name>
</gene>
<reference evidence="1 2" key="1">
    <citation type="submission" date="2016-04" db="EMBL/GenBank/DDBJ databases">
        <title>The genome of Intoshia linei affirms orthonectids as highly simplified spiralians.</title>
        <authorList>
            <person name="Mikhailov K.V."/>
            <person name="Slusarev G.S."/>
            <person name="Nikitin M.A."/>
            <person name="Logacheva M.D."/>
            <person name="Penin A."/>
            <person name="Aleoshin V."/>
            <person name="Panchin Y.V."/>
        </authorList>
    </citation>
    <scope>NUCLEOTIDE SEQUENCE [LARGE SCALE GENOMIC DNA]</scope>
    <source>
        <strain evidence="1">Intl2013</strain>
        <tissue evidence="1">Whole animal</tissue>
    </source>
</reference>
<dbReference type="AlphaFoldDB" id="A0A177AYF1"/>
<evidence type="ECO:0000313" key="2">
    <source>
        <dbReference type="Proteomes" id="UP000078046"/>
    </source>
</evidence>